<dbReference type="InterPro" id="IPR013022">
    <property type="entry name" value="Xyl_isomerase-like_TIM-brl"/>
</dbReference>
<dbReference type="Proteomes" id="UP000231932">
    <property type="component" value="Chromosome"/>
</dbReference>
<name>A0A2K8N5D7_9BACL</name>
<evidence type="ECO:0000313" key="3">
    <source>
        <dbReference type="EMBL" id="ATY84017.1"/>
    </source>
</evidence>
<dbReference type="InterPro" id="IPR050312">
    <property type="entry name" value="IolE/XylAMocC-like"/>
</dbReference>
<gene>
    <name evidence="3" type="ORF">CVV65_02805</name>
</gene>
<sequence>MMPSQRCSRRKIESLRFCQSREGGSEVNKMQERREENGKTDERGQWFVSALPLLGQGLTEILQTAREWEWPGVELVMDGEVWQHPGGAIQHIRKSLLGEDLPITLHAPVFEINLANPLYPEQRLLAERQYVGALVTAAELGAGHVVIHPGYGSRTYDRDLAQSFAREHLARLCKMAERLGVLMVVENAGVGPAALFDQNEFAALIEEFYSPYCGAIVDIGHAFANGWDLPGLFAALGDRVRAVHIHDNGGSADEHLPLGHGHLPWAEVERAIRALPSPVHQVIEYREDTDLEVIRSHVARLTGRERAKAGGI</sequence>
<evidence type="ECO:0000313" key="4">
    <source>
        <dbReference type="Proteomes" id="UP000231932"/>
    </source>
</evidence>
<protein>
    <recommendedName>
        <fullName evidence="2">Xylose isomerase-like TIM barrel domain-containing protein</fullName>
    </recommendedName>
</protein>
<dbReference type="EMBL" id="CP024955">
    <property type="protein sequence ID" value="ATY84017.1"/>
    <property type="molecule type" value="Genomic_DNA"/>
</dbReference>
<feature type="domain" description="Xylose isomerase-like TIM barrel" evidence="2">
    <location>
        <begin position="63"/>
        <end position="289"/>
    </location>
</feature>
<feature type="region of interest" description="Disordered" evidence="1">
    <location>
        <begin position="22"/>
        <end position="41"/>
    </location>
</feature>
<proteinExistence type="predicted"/>
<keyword evidence="4" id="KW-1185">Reference proteome</keyword>
<organism evidence="3 4">
    <name type="scientific">Kyrpidia spormannii</name>
    <dbReference type="NCBI Taxonomy" id="2055160"/>
    <lineage>
        <taxon>Bacteria</taxon>
        <taxon>Bacillati</taxon>
        <taxon>Bacillota</taxon>
        <taxon>Bacilli</taxon>
        <taxon>Bacillales</taxon>
        <taxon>Alicyclobacillaceae</taxon>
        <taxon>Kyrpidia</taxon>
    </lineage>
</organism>
<reference evidence="4" key="1">
    <citation type="submission" date="2017-11" db="EMBL/GenBank/DDBJ databases">
        <title>Complete Genome Sequence of Kyrpidia sp. Strain EA-1, a thermophilic, hydrogen-oxidizing Bacterium, isolated from the Azores.</title>
        <authorList>
            <person name="Reiner J.E."/>
            <person name="Lapp C.J."/>
            <person name="Bunk B."/>
            <person name="Gescher J."/>
        </authorList>
    </citation>
    <scope>NUCLEOTIDE SEQUENCE [LARGE SCALE GENOMIC DNA]</scope>
    <source>
        <strain evidence="4">EA-1</strain>
    </source>
</reference>
<dbReference type="Pfam" id="PF01261">
    <property type="entry name" value="AP_endonuc_2"/>
    <property type="match status" value="1"/>
</dbReference>
<dbReference type="InterPro" id="IPR036237">
    <property type="entry name" value="Xyl_isomerase-like_sf"/>
</dbReference>
<dbReference type="KEGG" id="kyr:CVV65_02805"/>
<dbReference type="SUPFAM" id="SSF51658">
    <property type="entry name" value="Xylose isomerase-like"/>
    <property type="match status" value="1"/>
</dbReference>
<dbReference type="Gene3D" id="3.20.20.150">
    <property type="entry name" value="Divalent-metal-dependent TIM barrel enzymes"/>
    <property type="match status" value="1"/>
</dbReference>
<accession>A0A2K8N5D7</accession>
<feature type="compositionally biased region" description="Basic and acidic residues" evidence="1">
    <location>
        <begin position="29"/>
        <end position="41"/>
    </location>
</feature>
<evidence type="ECO:0000256" key="1">
    <source>
        <dbReference type="SAM" id="MobiDB-lite"/>
    </source>
</evidence>
<dbReference type="AlphaFoldDB" id="A0A2K8N5D7"/>
<dbReference type="PANTHER" id="PTHR12110:SF21">
    <property type="entry name" value="XYLOSE ISOMERASE-LIKE TIM BARREL DOMAIN-CONTAINING PROTEIN"/>
    <property type="match status" value="1"/>
</dbReference>
<evidence type="ECO:0000259" key="2">
    <source>
        <dbReference type="Pfam" id="PF01261"/>
    </source>
</evidence>
<dbReference type="PANTHER" id="PTHR12110">
    <property type="entry name" value="HYDROXYPYRUVATE ISOMERASE"/>
    <property type="match status" value="1"/>
</dbReference>